<name>A0ABY7M8W8_9CHLR</name>
<feature type="transmembrane region" description="Helical" evidence="1">
    <location>
        <begin position="28"/>
        <end position="45"/>
    </location>
</feature>
<reference evidence="2 3" key="1">
    <citation type="journal article" date="2023" name="ISME J.">
        <title>Thermophilic Dehalococcoidia with unusual traits shed light on an unexpected past.</title>
        <authorList>
            <person name="Palmer M."/>
            <person name="Covington J.K."/>
            <person name="Zhou E.M."/>
            <person name="Thomas S.C."/>
            <person name="Habib N."/>
            <person name="Seymour C.O."/>
            <person name="Lai D."/>
            <person name="Johnston J."/>
            <person name="Hashimi A."/>
            <person name="Jiao J.Y."/>
            <person name="Muok A.R."/>
            <person name="Liu L."/>
            <person name="Xian W.D."/>
            <person name="Zhi X.Y."/>
            <person name="Li M.M."/>
            <person name="Silva L.P."/>
            <person name="Bowen B.P."/>
            <person name="Louie K."/>
            <person name="Briegel A."/>
            <person name="Pett-Ridge J."/>
            <person name="Weber P.K."/>
            <person name="Tocheva E.I."/>
            <person name="Woyke T."/>
            <person name="Northen T.R."/>
            <person name="Mayali X."/>
            <person name="Li W.J."/>
            <person name="Hedlund B.P."/>
        </authorList>
    </citation>
    <scope>NUCLEOTIDE SEQUENCE [LARGE SCALE GENOMIC DNA]</scope>
    <source>
        <strain evidence="2 3">YIM 72310</strain>
    </source>
</reference>
<proteinExistence type="predicted"/>
<protein>
    <recommendedName>
        <fullName evidence="4">ABC transporter permease</fullName>
    </recommendedName>
</protein>
<evidence type="ECO:0000313" key="2">
    <source>
        <dbReference type="EMBL" id="WBL36870.1"/>
    </source>
</evidence>
<sequence length="295" mass="31291">MPGADPRAGAIYDLGYRTYDGPRLGRRAAILALYTFTLRGAFGIGRRTSAKIVPLVVAAFAFIPALIQLGVAALLGSRIEIIAPWNYLGYSEVPVALFCAGVAPDIFGRDLRYRTLSLYFSRALLRSDYAIAKTAAFVTALAVLTLGPLLLLTIGNGLASDDLPGYLADHWREFPQSLAAGLVIAAVAGCGSLAIAAHAPRRAYATVGVAAWFLVTLPLAGILVEIGGEIGRFAAWFSPFDLLYGAALAIFGHTPGADSIQARADLPLFSYLLLAVAHFAAAALLILRRFQRVQA</sequence>
<evidence type="ECO:0000313" key="3">
    <source>
        <dbReference type="Proteomes" id="UP001212803"/>
    </source>
</evidence>
<keyword evidence="1" id="KW-0472">Membrane</keyword>
<feature type="transmembrane region" description="Helical" evidence="1">
    <location>
        <begin position="87"/>
        <end position="108"/>
    </location>
</feature>
<accession>A0ABY7M8W8</accession>
<feature type="transmembrane region" description="Helical" evidence="1">
    <location>
        <begin position="52"/>
        <end position="75"/>
    </location>
</feature>
<gene>
    <name evidence="2" type="ORF">O0235_04735</name>
</gene>
<feature type="transmembrane region" description="Helical" evidence="1">
    <location>
        <begin position="129"/>
        <end position="154"/>
    </location>
</feature>
<keyword evidence="1" id="KW-1133">Transmembrane helix</keyword>
<organism evidence="2 3">
    <name type="scientific">Tepidiforma flava</name>
    <dbReference type="NCBI Taxonomy" id="3004094"/>
    <lineage>
        <taxon>Bacteria</taxon>
        <taxon>Bacillati</taxon>
        <taxon>Chloroflexota</taxon>
        <taxon>Tepidiformia</taxon>
        <taxon>Tepidiformales</taxon>
        <taxon>Tepidiformaceae</taxon>
        <taxon>Tepidiforma</taxon>
    </lineage>
</organism>
<keyword evidence="3" id="KW-1185">Reference proteome</keyword>
<evidence type="ECO:0000256" key="1">
    <source>
        <dbReference type="SAM" id="Phobius"/>
    </source>
</evidence>
<dbReference type="RefSeq" id="WP_270057387.1">
    <property type="nucleotide sequence ID" value="NZ_CP115149.1"/>
</dbReference>
<dbReference type="EMBL" id="CP115149">
    <property type="protein sequence ID" value="WBL36870.1"/>
    <property type="molecule type" value="Genomic_DNA"/>
</dbReference>
<feature type="transmembrane region" description="Helical" evidence="1">
    <location>
        <begin position="203"/>
        <end position="224"/>
    </location>
</feature>
<feature type="transmembrane region" description="Helical" evidence="1">
    <location>
        <begin position="268"/>
        <end position="287"/>
    </location>
</feature>
<keyword evidence="1" id="KW-0812">Transmembrane</keyword>
<dbReference type="Proteomes" id="UP001212803">
    <property type="component" value="Chromosome"/>
</dbReference>
<evidence type="ECO:0008006" key="4">
    <source>
        <dbReference type="Google" id="ProtNLM"/>
    </source>
</evidence>
<feature type="transmembrane region" description="Helical" evidence="1">
    <location>
        <begin position="174"/>
        <end position="196"/>
    </location>
</feature>